<dbReference type="InterPro" id="IPR000592">
    <property type="entry name" value="Ribosomal_eS27"/>
</dbReference>
<dbReference type="SUPFAM" id="SSF57829">
    <property type="entry name" value="Zn-binding ribosomal proteins"/>
    <property type="match status" value="1"/>
</dbReference>
<dbReference type="GO" id="GO:1990904">
    <property type="term" value="C:ribonucleoprotein complex"/>
    <property type="evidence" value="ECO:0007669"/>
    <property type="project" value="UniProtKB-KW"/>
</dbReference>
<feature type="binding site" evidence="6">
    <location>
        <position position="29"/>
    </location>
    <ligand>
        <name>Zn(2+)</name>
        <dbReference type="ChEBI" id="CHEBI:29105"/>
    </ligand>
</feature>
<keyword evidence="4 6" id="KW-0689">Ribosomal protein</keyword>
<evidence type="ECO:0000256" key="6">
    <source>
        <dbReference type="HAMAP-Rule" id="MF_00371"/>
    </source>
</evidence>
<dbReference type="EMBL" id="JBHTAR010000011">
    <property type="protein sequence ID" value="MFC7200109.1"/>
    <property type="molecule type" value="Genomic_DNA"/>
</dbReference>
<evidence type="ECO:0000256" key="3">
    <source>
        <dbReference type="ARBA" id="ARBA00022833"/>
    </source>
</evidence>
<comment type="cofactor">
    <cofactor evidence="6 7">
        <name>Zn(2+)</name>
        <dbReference type="ChEBI" id="CHEBI:29105"/>
    </cofactor>
    <text evidence="6 7">Binds 1 zinc ion per subunit.</text>
</comment>
<dbReference type="GO" id="GO:0005840">
    <property type="term" value="C:ribosome"/>
    <property type="evidence" value="ECO:0007669"/>
    <property type="project" value="UniProtKB-KW"/>
</dbReference>
<evidence type="ECO:0000256" key="7">
    <source>
        <dbReference type="RuleBase" id="RU000671"/>
    </source>
</evidence>
<comment type="subunit">
    <text evidence="6">Part of the 30S ribosomal subunit.</text>
</comment>
<accession>A0ABD5Z4D4</accession>
<evidence type="ECO:0000313" key="9">
    <source>
        <dbReference type="Proteomes" id="UP001596447"/>
    </source>
</evidence>
<keyword evidence="3 6" id="KW-0862">Zinc</keyword>
<protein>
    <recommendedName>
        <fullName evidence="6">Small ribosomal subunit protein eS27</fullName>
    </recommendedName>
</protein>
<evidence type="ECO:0000256" key="4">
    <source>
        <dbReference type="ARBA" id="ARBA00022980"/>
    </source>
</evidence>
<feature type="binding site" evidence="6">
    <location>
        <position position="10"/>
    </location>
    <ligand>
        <name>Zn(2+)</name>
        <dbReference type="ChEBI" id="CHEBI:29105"/>
    </ligand>
</feature>
<sequence>MAGSFYRVECPDCENEQIVFGKASSEVACAVCGTTLARPTGGEADFEGEVLEVVESRPEAAEIQ</sequence>
<dbReference type="PROSITE" id="PS01168">
    <property type="entry name" value="RIBOSOMAL_S27E"/>
    <property type="match status" value="1"/>
</dbReference>
<gene>
    <name evidence="6" type="primary">rps27e</name>
    <name evidence="8" type="ORF">ACFQJ9_11930</name>
</gene>
<dbReference type="HAMAP" id="MF_00371">
    <property type="entry name" value="Ribosomal_eS27"/>
    <property type="match status" value="1"/>
</dbReference>
<dbReference type="RefSeq" id="WP_279530028.1">
    <property type="nucleotide sequence ID" value="NZ_CP122312.1"/>
</dbReference>
<feature type="binding site" evidence="6">
    <location>
        <position position="32"/>
    </location>
    <ligand>
        <name>Zn(2+)</name>
        <dbReference type="ChEBI" id="CHEBI:29105"/>
    </ligand>
</feature>
<feature type="zinc finger region" description="C4-type" evidence="6">
    <location>
        <begin position="10"/>
        <end position="32"/>
    </location>
</feature>
<evidence type="ECO:0000256" key="1">
    <source>
        <dbReference type="ARBA" id="ARBA00010919"/>
    </source>
</evidence>
<keyword evidence="2 6" id="KW-0863">Zinc-finger</keyword>
<reference evidence="8 9" key="1">
    <citation type="journal article" date="2019" name="Int. J. Syst. Evol. Microbiol.">
        <title>The Global Catalogue of Microorganisms (GCM) 10K type strain sequencing project: providing services to taxonomists for standard genome sequencing and annotation.</title>
        <authorList>
            <consortium name="The Broad Institute Genomics Platform"/>
            <consortium name="The Broad Institute Genome Sequencing Center for Infectious Disease"/>
            <person name="Wu L."/>
            <person name="Ma J."/>
        </authorList>
    </citation>
    <scope>NUCLEOTIDE SEQUENCE [LARGE SCALE GENOMIC DNA]</scope>
    <source>
        <strain evidence="8 9">XZGYJ-43</strain>
    </source>
</reference>
<dbReference type="Proteomes" id="UP001596447">
    <property type="component" value="Unassembled WGS sequence"/>
</dbReference>
<dbReference type="GO" id="GO:0006412">
    <property type="term" value="P:translation"/>
    <property type="evidence" value="ECO:0007669"/>
    <property type="project" value="UniProtKB-UniRule"/>
</dbReference>
<dbReference type="Pfam" id="PF01667">
    <property type="entry name" value="Ribosomal_S27e"/>
    <property type="match status" value="1"/>
</dbReference>
<evidence type="ECO:0000313" key="8">
    <source>
        <dbReference type="EMBL" id="MFC7200109.1"/>
    </source>
</evidence>
<keyword evidence="6 7" id="KW-0479">Metal-binding</keyword>
<dbReference type="InterPro" id="IPR023407">
    <property type="entry name" value="Ribosomal_eS27_Zn-bd_dom_sf"/>
</dbReference>
<comment type="caution">
    <text evidence="8">The sequence shown here is derived from an EMBL/GenBank/DDBJ whole genome shotgun (WGS) entry which is preliminary data.</text>
</comment>
<keyword evidence="5 6" id="KW-0687">Ribonucleoprotein</keyword>
<evidence type="ECO:0000256" key="2">
    <source>
        <dbReference type="ARBA" id="ARBA00022771"/>
    </source>
</evidence>
<evidence type="ECO:0000256" key="5">
    <source>
        <dbReference type="ARBA" id="ARBA00023274"/>
    </source>
</evidence>
<organism evidence="8 9">
    <name type="scientific">Halospeciosus flavus</name>
    <dbReference type="NCBI Taxonomy" id="3032283"/>
    <lineage>
        <taxon>Archaea</taxon>
        <taxon>Methanobacteriati</taxon>
        <taxon>Methanobacteriota</taxon>
        <taxon>Stenosarchaea group</taxon>
        <taxon>Halobacteria</taxon>
        <taxon>Halobacteriales</taxon>
        <taxon>Halobacteriaceae</taxon>
        <taxon>Halospeciosus</taxon>
    </lineage>
</organism>
<dbReference type="InterPro" id="IPR011332">
    <property type="entry name" value="Ribosomal_zn-bd"/>
</dbReference>
<dbReference type="NCBIfam" id="NF001629">
    <property type="entry name" value="PRK00415.1"/>
    <property type="match status" value="1"/>
</dbReference>
<comment type="similarity">
    <text evidence="1 6 7">Belongs to the eukaryotic ribosomal protein eS27 family.</text>
</comment>
<proteinExistence type="inferred from homology"/>
<dbReference type="AlphaFoldDB" id="A0ABD5Z4D4"/>
<feature type="binding site" evidence="6">
    <location>
        <position position="13"/>
    </location>
    <ligand>
        <name>Zn(2+)</name>
        <dbReference type="ChEBI" id="CHEBI:29105"/>
    </ligand>
</feature>
<keyword evidence="9" id="KW-1185">Reference proteome</keyword>
<dbReference type="GO" id="GO:0008270">
    <property type="term" value="F:zinc ion binding"/>
    <property type="evidence" value="ECO:0007669"/>
    <property type="project" value="UniProtKB-UniRule"/>
</dbReference>
<dbReference type="Gene3D" id="2.20.25.100">
    <property type="entry name" value="Zn-binding ribosomal proteins"/>
    <property type="match status" value="1"/>
</dbReference>
<name>A0ABD5Z4D4_9EURY</name>